<dbReference type="Gene3D" id="2.130.10.10">
    <property type="entry name" value="YVTN repeat-like/Quinoprotein amine dehydrogenase"/>
    <property type="match status" value="1"/>
</dbReference>
<dbReference type="PANTHER" id="PTHR30344">
    <property type="entry name" value="6-PHOSPHOGLUCONOLACTONASE-RELATED"/>
    <property type="match status" value="1"/>
</dbReference>
<feature type="compositionally biased region" description="Low complexity" evidence="2">
    <location>
        <begin position="164"/>
        <end position="193"/>
    </location>
</feature>
<evidence type="ECO:0000256" key="1">
    <source>
        <dbReference type="ARBA" id="ARBA00005564"/>
    </source>
</evidence>
<evidence type="ECO:0000313" key="3">
    <source>
        <dbReference type="EMBL" id="KAF9504050.1"/>
    </source>
</evidence>
<dbReference type="InterPro" id="IPR050282">
    <property type="entry name" value="Cycloisomerase_2"/>
</dbReference>
<accession>A0A9P6ADS2</accession>
<comment type="caution">
    <text evidence="3">The sequence shown here is derived from an EMBL/GenBank/DDBJ whole genome shotgun (WGS) entry which is preliminary data.</text>
</comment>
<dbReference type="AlphaFoldDB" id="A0A9P6ADS2"/>
<dbReference type="SUPFAM" id="SSF51004">
    <property type="entry name" value="C-terminal (heme d1) domain of cytochrome cd1-nitrite reductase"/>
    <property type="match status" value="1"/>
</dbReference>
<dbReference type="InterPro" id="IPR015943">
    <property type="entry name" value="WD40/YVTN_repeat-like_dom_sf"/>
</dbReference>
<sequence>LGEDQAYFVSTGNLVTFNGSGPNRARQASSHPHEAVQYGDEVFIPDLGADKVWRLQKDDGKWTVKGFIQQPLGSGPRHIVPLKGKLYTIHEMGNTVTEQVIPPLDDTEPQELLANILLSHQPSLPAVSTMQQNSSSPHPRSITQRPTSMRPIATSRLSPRRLTRSGTPSPSSHSNPSCISSDTSTQACSSSAA</sequence>
<feature type="compositionally biased region" description="Polar residues" evidence="2">
    <location>
        <begin position="126"/>
        <end position="147"/>
    </location>
</feature>
<dbReference type="InterPro" id="IPR011048">
    <property type="entry name" value="Haem_d1_sf"/>
</dbReference>
<protein>
    <submittedName>
        <fullName evidence="3">Uncharacterized protein</fullName>
    </submittedName>
</protein>
<dbReference type="PANTHER" id="PTHR30344:SF1">
    <property type="entry name" value="6-PHOSPHOGLUCONOLACTONASE"/>
    <property type="match status" value="1"/>
</dbReference>
<reference evidence="3" key="1">
    <citation type="journal article" date="2020" name="Nat. Commun.">
        <title>Large-scale genome sequencing of mycorrhizal fungi provides insights into the early evolution of symbiotic traits.</title>
        <authorList>
            <person name="Miyauchi S."/>
            <person name="Kiss E."/>
            <person name="Kuo A."/>
            <person name="Drula E."/>
            <person name="Kohler A."/>
            <person name="Sanchez-Garcia M."/>
            <person name="Morin E."/>
            <person name="Andreopoulos B."/>
            <person name="Barry K.W."/>
            <person name="Bonito G."/>
            <person name="Buee M."/>
            <person name="Carver A."/>
            <person name="Chen C."/>
            <person name="Cichocki N."/>
            <person name="Clum A."/>
            <person name="Culley D."/>
            <person name="Crous P.W."/>
            <person name="Fauchery L."/>
            <person name="Girlanda M."/>
            <person name="Hayes R.D."/>
            <person name="Keri Z."/>
            <person name="LaButti K."/>
            <person name="Lipzen A."/>
            <person name="Lombard V."/>
            <person name="Magnuson J."/>
            <person name="Maillard F."/>
            <person name="Murat C."/>
            <person name="Nolan M."/>
            <person name="Ohm R.A."/>
            <person name="Pangilinan J."/>
            <person name="Pereira M.F."/>
            <person name="Perotto S."/>
            <person name="Peter M."/>
            <person name="Pfister S."/>
            <person name="Riley R."/>
            <person name="Sitrit Y."/>
            <person name="Stielow J.B."/>
            <person name="Szollosi G."/>
            <person name="Zifcakova L."/>
            <person name="Stursova M."/>
            <person name="Spatafora J.W."/>
            <person name="Tedersoo L."/>
            <person name="Vaario L.M."/>
            <person name="Yamada A."/>
            <person name="Yan M."/>
            <person name="Wang P."/>
            <person name="Xu J."/>
            <person name="Bruns T."/>
            <person name="Baldrian P."/>
            <person name="Vilgalys R."/>
            <person name="Dunand C."/>
            <person name="Henrissat B."/>
            <person name="Grigoriev I.V."/>
            <person name="Hibbett D."/>
            <person name="Nagy L.G."/>
            <person name="Martin F.M."/>
        </authorList>
    </citation>
    <scope>NUCLEOTIDE SEQUENCE</scope>
    <source>
        <strain evidence="3">UP504</strain>
    </source>
</reference>
<dbReference type="EMBL" id="MU129268">
    <property type="protein sequence ID" value="KAF9504050.1"/>
    <property type="molecule type" value="Genomic_DNA"/>
</dbReference>
<name>A0A9P6ADS2_9AGAM</name>
<organism evidence="3 4">
    <name type="scientific">Hydnum rufescens UP504</name>
    <dbReference type="NCBI Taxonomy" id="1448309"/>
    <lineage>
        <taxon>Eukaryota</taxon>
        <taxon>Fungi</taxon>
        <taxon>Dikarya</taxon>
        <taxon>Basidiomycota</taxon>
        <taxon>Agaricomycotina</taxon>
        <taxon>Agaricomycetes</taxon>
        <taxon>Cantharellales</taxon>
        <taxon>Hydnaceae</taxon>
        <taxon>Hydnum</taxon>
    </lineage>
</organism>
<dbReference type="InterPro" id="IPR019405">
    <property type="entry name" value="Lactonase_7-beta_prop"/>
</dbReference>
<dbReference type="Proteomes" id="UP000886523">
    <property type="component" value="Unassembled WGS sequence"/>
</dbReference>
<keyword evidence="4" id="KW-1185">Reference proteome</keyword>
<feature type="non-terminal residue" evidence="3">
    <location>
        <position position="1"/>
    </location>
</feature>
<evidence type="ECO:0000313" key="4">
    <source>
        <dbReference type="Proteomes" id="UP000886523"/>
    </source>
</evidence>
<comment type="similarity">
    <text evidence="1">Belongs to the cycloisomerase 2 family.</text>
</comment>
<gene>
    <name evidence="3" type="ORF">BS47DRAFT_719333</name>
</gene>
<dbReference type="Pfam" id="PF10282">
    <property type="entry name" value="Lactonase"/>
    <property type="match status" value="1"/>
</dbReference>
<proteinExistence type="inferred from homology"/>
<feature type="region of interest" description="Disordered" evidence="2">
    <location>
        <begin position="126"/>
        <end position="193"/>
    </location>
</feature>
<dbReference type="GO" id="GO:0017057">
    <property type="term" value="F:6-phosphogluconolactonase activity"/>
    <property type="evidence" value="ECO:0007669"/>
    <property type="project" value="TreeGrafter"/>
</dbReference>
<evidence type="ECO:0000256" key="2">
    <source>
        <dbReference type="SAM" id="MobiDB-lite"/>
    </source>
</evidence>
<dbReference type="OrthoDB" id="9972196at2759"/>